<evidence type="ECO:0000313" key="3">
    <source>
        <dbReference type="EMBL" id="KAJ4961674.1"/>
    </source>
</evidence>
<dbReference type="Pfam" id="PF23380">
    <property type="entry name" value="VIN3_C"/>
    <property type="match status" value="1"/>
</dbReference>
<dbReference type="Pfam" id="PF23376">
    <property type="entry name" value="Fn3_VIN3"/>
    <property type="match status" value="1"/>
</dbReference>
<dbReference type="InterPro" id="IPR056990">
    <property type="entry name" value="VIN3-like_C"/>
</dbReference>
<dbReference type="GO" id="GO:0010048">
    <property type="term" value="P:vernalization response"/>
    <property type="evidence" value="ECO:0007669"/>
    <property type="project" value="InterPro"/>
</dbReference>
<gene>
    <name evidence="3" type="ORF">NE237_021584</name>
</gene>
<keyword evidence="4" id="KW-1185">Reference proteome</keyword>
<evidence type="ECO:0000259" key="2">
    <source>
        <dbReference type="Pfam" id="PF23380"/>
    </source>
</evidence>
<accession>A0A9Q0HDK5</accession>
<dbReference type="InterPro" id="IPR058585">
    <property type="entry name" value="Fn3_VIN3"/>
</dbReference>
<dbReference type="OrthoDB" id="600557at2759"/>
<feature type="domain" description="VIN3-like fibronectin type-III" evidence="1">
    <location>
        <begin position="82"/>
        <end position="169"/>
    </location>
</feature>
<protein>
    <submittedName>
        <fullName evidence="3">Uncharacterized protein</fullName>
    </submittedName>
</protein>
<dbReference type="Proteomes" id="UP001141806">
    <property type="component" value="Unassembled WGS sequence"/>
</dbReference>
<dbReference type="AlphaFoldDB" id="A0A9Q0HDK5"/>
<dbReference type="InterPro" id="IPR044514">
    <property type="entry name" value="VIN3-like"/>
</dbReference>
<dbReference type="GO" id="GO:0040029">
    <property type="term" value="P:epigenetic regulation of gene expression"/>
    <property type="evidence" value="ECO:0007669"/>
    <property type="project" value="InterPro"/>
</dbReference>
<reference evidence="3" key="1">
    <citation type="journal article" date="2023" name="Plant J.">
        <title>The genome of the king protea, Protea cynaroides.</title>
        <authorList>
            <person name="Chang J."/>
            <person name="Duong T.A."/>
            <person name="Schoeman C."/>
            <person name="Ma X."/>
            <person name="Roodt D."/>
            <person name="Barker N."/>
            <person name="Li Z."/>
            <person name="Van de Peer Y."/>
            <person name="Mizrachi E."/>
        </authorList>
    </citation>
    <scope>NUCLEOTIDE SEQUENCE</scope>
    <source>
        <tissue evidence="3">Young leaves</tissue>
    </source>
</reference>
<dbReference type="EMBL" id="JAMYWD010000009">
    <property type="protein sequence ID" value="KAJ4961674.1"/>
    <property type="molecule type" value="Genomic_DNA"/>
</dbReference>
<proteinExistence type="predicted"/>
<dbReference type="PANTHER" id="PTHR46286">
    <property type="entry name" value="VIN3-LIKE PROTEIN 2-RELATED"/>
    <property type="match status" value="1"/>
</dbReference>
<evidence type="ECO:0000259" key="1">
    <source>
        <dbReference type="Pfam" id="PF23376"/>
    </source>
</evidence>
<organism evidence="3 4">
    <name type="scientific">Protea cynaroides</name>
    <dbReference type="NCBI Taxonomy" id="273540"/>
    <lineage>
        <taxon>Eukaryota</taxon>
        <taxon>Viridiplantae</taxon>
        <taxon>Streptophyta</taxon>
        <taxon>Embryophyta</taxon>
        <taxon>Tracheophyta</taxon>
        <taxon>Spermatophyta</taxon>
        <taxon>Magnoliopsida</taxon>
        <taxon>Proteales</taxon>
        <taxon>Proteaceae</taxon>
        <taxon>Protea</taxon>
    </lineage>
</organism>
<name>A0A9Q0HDK5_9MAGN</name>
<sequence length="254" mass="28912">MIAVLQIKYKGLQWVLDTVAEKVERRVGKLVRAPGEKASEIVHRHSLGINMLCASVVAAIDFMLLGVNCNHNELNDPLECCIQFEKYSLTAIVITLQYKKEQFEDFLGCRLWHRKSTLAYYLENPTYMVLYPLKGFVLSNLDPWTEYFCKVAIFSITGEAGTLEANRKTQALEDISNNHGKLIVHCVNTASVPPVAPCKPDGDLEIPSLIPKKHLTQKDYDYCVDVIRSLNNEGHIEKDFKVRFFSWFNLRVGS</sequence>
<evidence type="ECO:0000313" key="4">
    <source>
        <dbReference type="Proteomes" id="UP001141806"/>
    </source>
</evidence>
<comment type="caution">
    <text evidence="3">The sequence shown here is derived from an EMBL/GenBank/DDBJ whole genome shotgun (WGS) entry which is preliminary data.</text>
</comment>
<feature type="domain" description="VIN3-like C-terminal" evidence="2">
    <location>
        <begin position="218"/>
        <end position="251"/>
    </location>
</feature>
<dbReference type="PANTHER" id="PTHR46286:SF6">
    <property type="entry name" value="OS08G0220600 PROTEIN"/>
    <property type="match status" value="1"/>
</dbReference>